<sequence>MRINGPVLFMSWMDVILEPLEHDFFYLWSPTGPIPTFLLLLYFFRTQITIRFINIIHAGECATRMSIEYVIIYRRFLLDFSYSTTSIQYNFPHVNSARKSSQFILMVQYIKRWPFLTLRWIICDSPQHTICSIPPSQTFLTLEIYSLKIVSVGLPPLKTSKSAQHISSVFMSVFVEIMTCHPVLHSAPCLSRSCPLVSAASLSQFNRLGLNYHSSKRLVIKPIHCLQVFRISRKHPPSITPKNNIIKSVCLFCLSLLLFSLLLFCLLNPFLQFLSSLLLSHGMLCSGFISLLFYSSDYFFFLSSLLVTRAVYMALACKFFHINFLNNLLVTSGMLVQSTLSQVVLTGVDFKLNNQPNLFPKSSCYHPSNMNVCLCLEMIITHISYKYG</sequence>
<evidence type="ECO:0000313" key="3">
    <source>
        <dbReference type="Proteomes" id="UP000037035"/>
    </source>
</evidence>
<protein>
    <submittedName>
        <fullName evidence="2">Uncharacterized protein</fullName>
    </submittedName>
</protein>
<keyword evidence="1" id="KW-1133">Transmembrane helix</keyword>
<name>A0A0L6V1D0_9BASI</name>
<proteinExistence type="predicted"/>
<organism evidence="2 3">
    <name type="scientific">Puccinia sorghi</name>
    <dbReference type="NCBI Taxonomy" id="27349"/>
    <lineage>
        <taxon>Eukaryota</taxon>
        <taxon>Fungi</taxon>
        <taxon>Dikarya</taxon>
        <taxon>Basidiomycota</taxon>
        <taxon>Pucciniomycotina</taxon>
        <taxon>Pucciniomycetes</taxon>
        <taxon>Pucciniales</taxon>
        <taxon>Pucciniaceae</taxon>
        <taxon>Puccinia</taxon>
    </lineage>
</organism>
<evidence type="ECO:0000313" key="2">
    <source>
        <dbReference type="EMBL" id="KNZ54312.1"/>
    </source>
</evidence>
<feature type="transmembrane region" description="Helical" evidence="1">
    <location>
        <begin position="249"/>
        <end position="271"/>
    </location>
</feature>
<feature type="transmembrane region" description="Helical" evidence="1">
    <location>
        <begin position="25"/>
        <end position="44"/>
    </location>
</feature>
<keyword evidence="1" id="KW-0472">Membrane</keyword>
<gene>
    <name evidence="2" type="ORF">VP01_2980g1</name>
</gene>
<keyword evidence="3" id="KW-1185">Reference proteome</keyword>
<keyword evidence="1" id="KW-0812">Transmembrane</keyword>
<dbReference type="Proteomes" id="UP000037035">
    <property type="component" value="Unassembled WGS sequence"/>
</dbReference>
<accession>A0A0L6V1D0</accession>
<dbReference type="AlphaFoldDB" id="A0A0L6V1D0"/>
<reference evidence="2 3" key="1">
    <citation type="submission" date="2015-08" db="EMBL/GenBank/DDBJ databases">
        <title>Next Generation Sequencing and Analysis of the Genome of Puccinia sorghi L Schw, the Causal Agent of Maize Common Rust.</title>
        <authorList>
            <person name="Rochi L."/>
            <person name="Burguener G."/>
            <person name="Darino M."/>
            <person name="Turjanski A."/>
            <person name="Kreff E."/>
            <person name="Dieguez M.J."/>
            <person name="Sacco F."/>
        </authorList>
    </citation>
    <scope>NUCLEOTIDE SEQUENCE [LARGE SCALE GENOMIC DNA]</scope>
    <source>
        <strain evidence="2 3">RO10H11247</strain>
    </source>
</reference>
<dbReference type="VEuPathDB" id="FungiDB:VP01_2980g1"/>
<comment type="caution">
    <text evidence="2">The sequence shown here is derived from an EMBL/GenBank/DDBJ whole genome shotgun (WGS) entry which is preliminary data.</text>
</comment>
<evidence type="ECO:0000256" key="1">
    <source>
        <dbReference type="SAM" id="Phobius"/>
    </source>
</evidence>
<dbReference type="EMBL" id="LAVV01007924">
    <property type="protein sequence ID" value="KNZ54312.1"/>
    <property type="molecule type" value="Genomic_DNA"/>
</dbReference>
<feature type="transmembrane region" description="Helical" evidence="1">
    <location>
        <begin position="291"/>
        <end position="312"/>
    </location>
</feature>